<name>A0A5C6C9E8_9BACT</name>
<protein>
    <recommendedName>
        <fullName evidence="3">EF-hand domain-containing protein</fullName>
    </recommendedName>
</protein>
<sequence length="204" mass="21483">MSGLLEALLGGGTHTVEKVSKDTGIDANRAEQAYGAAVGTILRGLEAKSQTKEGADSIWDMLRKQVEQGSIPPDAPTESNDGIQVRDMDPKAVNDILSVIFGEKAPKVEGGFGKVITLDSEATKKVLGKVLPAVLGGIFGAAEKDAEESPRALPRILGGARTEMEEKQPKSRGIFDAILDRDGDGDVDLSDLSQLAGIFASKPR</sequence>
<evidence type="ECO:0008006" key="3">
    <source>
        <dbReference type="Google" id="ProtNLM"/>
    </source>
</evidence>
<accession>A0A5C6C9E8</accession>
<gene>
    <name evidence="1" type="ORF">Pla144_49020</name>
</gene>
<keyword evidence="2" id="KW-1185">Reference proteome</keyword>
<dbReference type="PROSITE" id="PS00018">
    <property type="entry name" value="EF_HAND_1"/>
    <property type="match status" value="1"/>
</dbReference>
<dbReference type="InterPro" id="IPR009282">
    <property type="entry name" value="DUF937"/>
</dbReference>
<dbReference type="InterPro" id="IPR018247">
    <property type="entry name" value="EF_Hand_1_Ca_BS"/>
</dbReference>
<evidence type="ECO:0000313" key="1">
    <source>
        <dbReference type="EMBL" id="TWU20735.1"/>
    </source>
</evidence>
<comment type="caution">
    <text evidence="1">The sequence shown here is derived from an EMBL/GenBank/DDBJ whole genome shotgun (WGS) entry which is preliminary data.</text>
</comment>
<dbReference type="AlphaFoldDB" id="A0A5C6C9E8"/>
<proteinExistence type="predicted"/>
<organism evidence="1 2">
    <name type="scientific">Bythopirellula polymerisocia</name>
    <dbReference type="NCBI Taxonomy" id="2528003"/>
    <lineage>
        <taxon>Bacteria</taxon>
        <taxon>Pseudomonadati</taxon>
        <taxon>Planctomycetota</taxon>
        <taxon>Planctomycetia</taxon>
        <taxon>Pirellulales</taxon>
        <taxon>Lacipirellulaceae</taxon>
        <taxon>Bythopirellula</taxon>
    </lineage>
</organism>
<dbReference type="Pfam" id="PF06078">
    <property type="entry name" value="DUF937"/>
    <property type="match status" value="1"/>
</dbReference>
<dbReference type="EMBL" id="SJPS01000014">
    <property type="protein sequence ID" value="TWU20735.1"/>
    <property type="molecule type" value="Genomic_DNA"/>
</dbReference>
<dbReference type="OrthoDB" id="9782229at2"/>
<reference evidence="1 2" key="1">
    <citation type="submission" date="2019-02" db="EMBL/GenBank/DDBJ databases">
        <title>Deep-cultivation of Planctomycetes and their phenomic and genomic characterization uncovers novel biology.</title>
        <authorList>
            <person name="Wiegand S."/>
            <person name="Jogler M."/>
            <person name="Boedeker C."/>
            <person name="Pinto D."/>
            <person name="Vollmers J."/>
            <person name="Rivas-Marin E."/>
            <person name="Kohn T."/>
            <person name="Peeters S.H."/>
            <person name="Heuer A."/>
            <person name="Rast P."/>
            <person name="Oberbeckmann S."/>
            <person name="Bunk B."/>
            <person name="Jeske O."/>
            <person name="Meyerdierks A."/>
            <person name="Storesund J.E."/>
            <person name="Kallscheuer N."/>
            <person name="Luecker S."/>
            <person name="Lage O.M."/>
            <person name="Pohl T."/>
            <person name="Merkel B.J."/>
            <person name="Hornburger P."/>
            <person name="Mueller R.-W."/>
            <person name="Bruemmer F."/>
            <person name="Labrenz M."/>
            <person name="Spormann A.M."/>
            <person name="Op Den Camp H."/>
            <person name="Overmann J."/>
            <person name="Amann R."/>
            <person name="Jetten M.S.M."/>
            <person name="Mascher T."/>
            <person name="Medema M.H."/>
            <person name="Devos D.P."/>
            <person name="Kaster A.-K."/>
            <person name="Ovreas L."/>
            <person name="Rohde M."/>
            <person name="Galperin M.Y."/>
            <person name="Jogler C."/>
        </authorList>
    </citation>
    <scope>NUCLEOTIDE SEQUENCE [LARGE SCALE GENOMIC DNA]</scope>
    <source>
        <strain evidence="1 2">Pla144</strain>
    </source>
</reference>
<evidence type="ECO:0000313" key="2">
    <source>
        <dbReference type="Proteomes" id="UP000318437"/>
    </source>
</evidence>
<dbReference type="Proteomes" id="UP000318437">
    <property type="component" value="Unassembled WGS sequence"/>
</dbReference>
<dbReference type="RefSeq" id="WP_146453112.1">
    <property type="nucleotide sequence ID" value="NZ_SJPS01000014.1"/>
</dbReference>